<dbReference type="InterPro" id="IPR010239">
    <property type="entry name" value="CHP02001"/>
</dbReference>
<dbReference type="Proteomes" id="UP001201549">
    <property type="component" value="Unassembled WGS sequence"/>
</dbReference>
<keyword evidence="3" id="KW-1185">Reference proteome</keyword>
<protein>
    <submittedName>
        <fullName evidence="2">TorF family putative porin</fullName>
    </submittedName>
</protein>
<accession>A0ABT2FQB7</accession>
<dbReference type="RefSeq" id="WP_238896865.1">
    <property type="nucleotide sequence ID" value="NZ_JAKOGG010000009.1"/>
</dbReference>
<evidence type="ECO:0000313" key="2">
    <source>
        <dbReference type="EMBL" id="MCS4557386.1"/>
    </source>
</evidence>
<organism evidence="2 3">
    <name type="scientific">Shewanella electrica</name>
    <dbReference type="NCBI Taxonomy" id="515560"/>
    <lineage>
        <taxon>Bacteria</taxon>
        <taxon>Pseudomonadati</taxon>
        <taxon>Pseudomonadota</taxon>
        <taxon>Gammaproteobacteria</taxon>
        <taxon>Alteromonadales</taxon>
        <taxon>Shewanellaceae</taxon>
        <taxon>Shewanella</taxon>
    </lineage>
</organism>
<feature type="chain" id="PRO_5047056719" evidence="1">
    <location>
        <begin position="27"/>
        <end position="232"/>
    </location>
</feature>
<dbReference type="EMBL" id="JAKOGG010000009">
    <property type="protein sequence ID" value="MCS4557386.1"/>
    <property type="molecule type" value="Genomic_DNA"/>
</dbReference>
<reference evidence="2 3" key="1">
    <citation type="submission" date="2022-02" db="EMBL/GenBank/DDBJ databases">
        <authorList>
            <person name="Zhuang L."/>
        </authorList>
    </citation>
    <scope>NUCLEOTIDE SEQUENCE [LARGE SCALE GENOMIC DNA]</scope>
    <source>
        <strain evidence="2 3">C32</strain>
    </source>
</reference>
<comment type="caution">
    <text evidence="2">The sequence shown here is derived from an EMBL/GenBank/DDBJ whole genome shotgun (WGS) entry which is preliminary data.</text>
</comment>
<proteinExistence type="predicted"/>
<evidence type="ECO:0000256" key="1">
    <source>
        <dbReference type="SAM" id="SignalP"/>
    </source>
</evidence>
<dbReference type="Pfam" id="PF09694">
    <property type="entry name" value="Gcw_chp"/>
    <property type="match status" value="1"/>
</dbReference>
<name>A0ABT2FQB7_9GAMM</name>
<evidence type="ECO:0000313" key="3">
    <source>
        <dbReference type="Proteomes" id="UP001201549"/>
    </source>
</evidence>
<reference evidence="3" key="2">
    <citation type="submission" date="2023-07" db="EMBL/GenBank/DDBJ databases">
        <title>Shewanella mangrovi sp. nov., an acetaldehyde- degrading bacterium isolated from mangrove sediment.</title>
        <authorList>
            <person name="Liu Y."/>
        </authorList>
    </citation>
    <scope>NUCLEOTIDE SEQUENCE [LARGE SCALE GENOMIC DNA]</scope>
    <source>
        <strain evidence="3">C32</strain>
    </source>
</reference>
<dbReference type="NCBIfam" id="TIGR02001">
    <property type="entry name" value="gcw_chp"/>
    <property type="match status" value="1"/>
</dbReference>
<sequence>MAVRGWRSLFALICCVLVTIIPGSFAQAKTSLTLSAYNDYLCSGISQTNKNPAVQANLSWMGDSGFHASAYASRVDFDGVNVEADITAGYFKQLTDALSYDVGVTQYSYFGTHGSDEFNYTEFYATMTYYYSTVIGYYTTDYAGAGARYYNVKFVQTAPLTDRLSLLAGIGYSKSLDMDKWSRENRAGYSHWRAGAHYAVNGYQLSAEVQGTSLDHTGDTRLVFGISKTFDL</sequence>
<keyword evidence="1" id="KW-0732">Signal</keyword>
<feature type="signal peptide" evidence="1">
    <location>
        <begin position="1"/>
        <end position="26"/>
    </location>
</feature>
<gene>
    <name evidence="2" type="ORF">L9G74_13120</name>
</gene>